<feature type="domain" description="ABC transmembrane type-2" evidence="7">
    <location>
        <begin position="14"/>
        <end position="240"/>
    </location>
</feature>
<accession>A0A895YHX1</accession>
<comment type="similarity">
    <text evidence="6">Belongs to the ABC-2 integral membrane protein family.</text>
</comment>
<dbReference type="EMBL" id="CP070499">
    <property type="protein sequence ID" value="QSB17151.1"/>
    <property type="molecule type" value="Genomic_DNA"/>
</dbReference>
<keyword evidence="2 6" id="KW-0812">Transmembrane</keyword>
<keyword evidence="6" id="KW-1003">Cell membrane</keyword>
<dbReference type="Proteomes" id="UP000662857">
    <property type="component" value="Chromosome"/>
</dbReference>
<dbReference type="InterPro" id="IPR013525">
    <property type="entry name" value="ABC2_TM"/>
</dbReference>
<dbReference type="InterPro" id="IPR047817">
    <property type="entry name" value="ABC2_TM_bact-type"/>
</dbReference>
<keyword evidence="4 6" id="KW-0472">Membrane</keyword>
<feature type="transmembrane region" description="Helical" evidence="6">
    <location>
        <begin position="128"/>
        <end position="152"/>
    </location>
</feature>
<keyword evidence="3 6" id="KW-1133">Transmembrane helix</keyword>
<evidence type="ECO:0000256" key="6">
    <source>
        <dbReference type="RuleBase" id="RU361157"/>
    </source>
</evidence>
<evidence type="ECO:0000256" key="2">
    <source>
        <dbReference type="ARBA" id="ARBA00022692"/>
    </source>
</evidence>
<comment type="subcellular location">
    <subcellularLocation>
        <location evidence="6">Cell membrane</location>
        <topology evidence="6">Multi-pass membrane protein</topology>
    </subcellularLocation>
    <subcellularLocation>
        <location evidence="1">Membrane</location>
        <topology evidence="1">Multi-pass membrane protein</topology>
    </subcellularLocation>
</comment>
<proteinExistence type="inferred from homology"/>
<evidence type="ECO:0000313" key="9">
    <source>
        <dbReference type="Proteomes" id="UP000662857"/>
    </source>
</evidence>
<feature type="transmembrane region" description="Helical" evidence="6">
    <location>
        <begin position="219"/>
        <end position="237"/>
    </location>
</feature>
<dbReference type="GO" id="GO:0140359">
    <property type="term" value="F:ABC-type transporter activity"/>
    <property type="evidence" value="ECO:0007669"/>
    <property type="project" value="InterPro"/>
</dbReference>
<dbReference type="PIRSF" id="PIRSF006648">
    <property type="entry name" value="DrrB"/>
    <property type="match status" value="1"/>
</dbReference>
<evidence type="ECO:0000313" key="8">
    <source>
        <dbReference type="EMBL" id="QSB17151.1"/>
    </source>
</evidence>
<feature type="transmembrane region" description="Helical" evidence="6">
    <location>
        <begin position="16"/>
        <end position="34"/>
    </location>
</feature>
<sequence length="242" mass="26010">MIQRHIHHLTRNPDQIFTAIMLPTVMLLLFRYMFGGAISVSDTSYVNFLAPGILVVSITLISTSTTLAVQSDMQEGVVDRFRAMPMFDAAVLTGHIVAAVIRGGVAFVVMIGLGLLVGFRPAGGVLEWIGAIAMLLLFAFALSWVSALFGLIAKSTEGASGLALILMFSPYASSAFVPVETVPSGLRAFVEYQPVTPVVDTVRALLLGEPVGSSAWQAIIWWVAVLAIAAPLATRLYRRRFA</sequence>
<dbReference type="InterPro" id="IPR000412">
    <property type="entry name" value="ABC_2_transport"/>
</dbReference>
<feature type="transmembrane region" description="Helical" evidence="6">
    <location>
        <begin position="159"/>
        <end position="179"/>
    </location>
</feature>
<dbReference type="AlphaFoldDB" id="A0A895YHX1"/>
<feature type="transmembrane region" description="Helical" evidence="6">
    <location>
        <begin position="90"/>
        <end position="116"/>
    </location>
</feature>
<organism evidence="8 9">
    <name type="scientific">Natronosporangium hydrolyticum</name>
    <dbReference type="NCBI Taxonomy" id="2811111"/>
    <lineage>
        <taxon>Bacteria</taxon>
        <taxon>Bacillati</taxon>
        <taxon>Actinomycetota</taxon>
        <taxon>Actinomycetes</taxon>
        <taxon>Micromonosporales</taxon>
        <taxon>Micromonosporaceae</taxon>
        <taxon>Natronosporangium</taxon>
    </lineage>
</organism>
<keyword evidence="6" id="KW-0813">Transport</keyword>
<dbReference type="InterPro" id="IPR051784">
    <property type="entry name" value="Nod_factor_ABC_transporter"/>
</dbReference>
<keyword evidence="9" id="KW-1185">Reference proteome</keyword>
<dbReference type="PANTHER" id="PTHR43229">
    <property type="entry name" value="NODULATION PROTEIN J"/>
    <property type="match status" value="1"/>
</dbReference>
<reference evidence="8" key="1">
    <citation type="submission" date="2021-02" db="EMBL/GenBank/DDBJ databases">
        <title>Natrosporangium hydrolyticum gen. nov., sp. nov, a haloalkaliphilic actinobacterium from a soda solonchak soil.</title>
        <authorList>
            <person name="Sorokin D.Y."/>
            <person name="Khijniak T.V."/>
            <person name="Zakharycheva A.P."/>
            <person name="Boueva O.V."/>
            <person name="Ariskina E.V."/>
            <person name="Hahnke R.L."/>
            <person name="Bunk B."/>
            <person name="Sproer C."/>
            <person name="Schumann P."/>
            <person name="Evtushenko L.I."/>
            <person name="Kublanov I.V."/>
        </authorList>
    </citation>
    <scope>NUCLEOTIDE SEQUENCE</scope>
    <source>
        <strain evidence="8">DSM 106523</strain>
    </source>
</reference>
<protein>
    <recommendedName>
        <fullName evidence="6">Transport permease protein</fullName>
    </recommendedName>
</protein>
<gene>
    <name evidence="8" type="ORF">JQS43_06840</name>
</gene>
<feature type="transmembrane region" description="Helical" evidence="6">
    <location>
        <begin position="46"/>
        <end position="69"/>
    </location>
</feature>
<keyword evidence="5" id="KW-0046">Antibiotic resistance</keyword>
<evidence type="ECO:0000259" key="7">
    <source>
        <dbReference type="PROSITE" id="PS51012"/>
    </source>
</evidence>
<evidence type="ECO:0000256" key="3">
    <source>
        <dbReference type="ARBA" id="ARBA00022989"/>
    </source>
</evidence>
<evidence type="ECO:0000256" key="1">
    <source>
        <dbReference type="ARBA" id="ARBA00004141"/>
    </source>
</evidence>
<evidence type="ECO:0000256" key="5">
    <source>
        <dbReference type="ARBA" id="ARBA00023251"/>
    </source>
</evidence>
<name>A0A895YHX1_9ACTN</name>
<dbReference type="Pfam" id="PF01061">
    <property type="entry name" value="ABC2_membrane"/>
    <property type="match status" value="1"/>
</dbReference>
<evidence type="ECO:0000256" key="4">
    <source>
        <dbReference type="ARBA" id="ARBA00023136"/>
    </source>
</evidence>
<dbReference type="GO" id="GO:0046677">
    <property type="term" value="P:response to antibiotic"/>
    <property type="evidence" value="ECO:0007669"/>
    <property type="project" value="UniProtKB-KW"/>
</dbReference>
<dbReference type="PANTHER" id="PTHR43229:SF2">
    <property type="entry name" value="NODULATION PROTEIN J"/>
    <property type="match status" value="1"/>
</dbReference>
<dbReference type="GO" id="GO:0043190">
    <property type="term" value="C:ATP-binding cassette (ABC) transporter complex"/>
    <property type="evidence" value="ECO:0007669"/>
    <property type="project" value="InterPro"/>
</dbReference>
<dbReference type="KEGG" id="nhy:JQS43_06840"/>
<dbReference type="PROSITE" id="PS51012">
    <property type="entry name" value="ABC_TM2"/>
    <property type="match status" value="1"/>
</dbReference>